<comment type="caution">
    <text evidence="3">The sequence shown here is derived from an EMBL/GenBank/DDBJ whole genome shotgun (WGS) entry which is preliminary data.</text>
</comment>
<feature type="compositionally biased region" description="Basic and acidic residues" evidence="1">
    <location>
        <begin position="218"/>
        <end position="240"/>
    </location>
</feature>
<organism evidence="3 4">
    <name type="scientific">Symbiodinium necroappetens</name>
    <dbReference type="NCBI Taxonomy" id="1628268"/>
    <lineage>
        <taxon>Eukaryota</taxon>
        <taxon>Sar</taxon>
        <taxon>Alveolata</taxon>
        <taxon>Dinophyceae</taxon>
        <taxon>Suessiales</taxon>
        <taxon>Symbiodiniaceae</taxon>
        <taxon>Symbiodinium</taxon>
    </lineage>
</organism>
<feature type="non-terminal residue" evidence="3">
    <location>
        <position position="377"/>
    </location>
</feature>
<evidence type="ECO:0000313" key="4">
    <source>
        <dbReference type="Proteomes" id="UP000601435"/>
    </source>
</evidence>
<dbReference type="Proteomes" id="UP000601435">
    <property type="component" value="Unassembled WGS sequence"/>
</dbReference>
<feature type="signal peptide" evidence="2">
    <location>
        <begin position="1"/>
        <end position="27"/>
    </location>
</feature>
<accession>A0A812QIL0</accession>
<evidence type="ECO:0000313" key="3">
    <source>
        <dbReference type="EMBL" id="CAE7378498.1"/>
    </source>
</evidence>
<feature type="chain" id="PRO_5032821420" evidence="2">
    <location>
        <begin position="28"/>
        <end position="377"/>
    </location>
</feature>
<proteinExistence type="predicted"/>
<feature type="compositionally biased region" description="Low complexity" evidence="1">
    <location>
        <begin position="243"/>
        <end position="257"/>
    </location>
</feature>
<feature type="compositionally biased region" description="Low complexity" evidence="1">
    <location>
        <begin position="172"/>
        <end position="185"/>
    </location>
</feature>
<dbReference type="AlphaFoldDB" id="A0A812QIL0"/>
<evidence type="ECO:0000256" key="2">
    <source>
        <dbReference type="SAM" id="SignalP"/>
    </source>
</evidence>
<dbReference type="EMBL" id="CAJNJA010016316">
    <property type="protein sequence ID" value="CAE7378498.1"/>
    <property type="molecule type" value="Genomic_DNA"/>
</dbReference>
<feature type="compositionally biased region" description="Polar residues" evidence="1">
    <location>
        <begin position="344"/>
        <end position="354"/>
    </location>
</feature>
<protein>
    <submittedName>
        <fullName evidence="3">Uncharacterized protein</fullName>
    </submittedName>
</protein>
<feature type="compositionally biased region" description="Polar residues" evidence="1">
    <location>
        <begin position="300"/>
        <end position="334"/>
    </location>
</feature>
<name>A0A812QIL0_9DINO</name>
<reference evidence="3" key="1">
    <citation type="submission" date="2021-02" db="EMBL/GenBank/DDBJ databases">
        <authorList>
            <person name="Dougan E. K."/>
            <person name="Rhodes N."/>
            <person name="Thang M."/>
            <person name="Chan C."/>
        </authorList>
    </citation>
    <scope>NUCLEOTIDE SEQUENCE</scope>
</reference>
<sequence>MRDADCGCPAFVLVAFVVVLGCWGAGAGAGAGAGCGGCCGGGGVGFGGDGGGGGSGGGGGGCCLLPHVAAVGEGRRCQPDKVREPPCSRKTSHYFETDGCYRKKPPSRATDRNPQALLFFKFSKERPEHQSPPKWHRSLGRRATTTQILSRELSGAKALVALSSVTLQKPTSQPSQEEPPSSAPARVVSMERLAALAVPKRRRSKSDEEAAQCTPEGAVRKPGDRPVRRAKEASGKEARAELPPTSAKPTPTPARNRAPARHGNGASIEPTTDKGKGPYPSQRAGSERSQKSPTPKPKATQPQNQKEPNSSTSVASPPQPNSSVPEDGPQSHSPLQPHGLGGVETSTSNTSFVAANQPLATEPKAEETGAEVSAEAE</sequence>
<feature type="region of interest" description="Disordered" evidence="1">
    <location>
        <begin position="167"/>
        <end position="377"/>
    </location>
</feature>
<gene>
    <name evidence="3" type="ORF">SNEC2469_LOCUS10224</name>
</gene>
<dbReference type="OrthoDB" id="445136at2759"/>
<keyword evidence="4" id="KW-1185">Reference proteome</keyword>
<evidence type="ECO:0000256" key="1">
    <source>
        <dbReference type="SAM" id="MobiDB-lite"/>
    </source>
</evidence>
<dbReference type="PROSITE" id="PS51257">
    <property type="entry name" value="PROKAR_LIPOPROTEIN"/>
    <property type="match status" value="1"/>
</dbReference>
<keyword evidence="2" id="KW-0732">Signal</keyword>